<evidence type="ECO:0000313" key="1">
    <source>
        <dbReference type="EMBL" id="NGP18362.1"/>
    </source>
</evidence>
<comment type="caution">
    <text evidence="1">The sequence shown here is derived from an EMBL/GenBank/DDBJ whole genome shotgun (WGS) entry which is preliminary data.</text>
</comment>
<proteinExistence type="predicted"/>
<evidence type="ECO:0000313" key="2">
    <source>
        <dbReference type="Proteomes" id="UP000474802"/>
    </source>
</evidence>
<dbReference type="Proteomes" id="UP000474802">
    <property type="component" value="Unassembled WGS sequence"/>
</dbReference>
<dbReference type="Pfam" id="PF11154">
    <property type="entry name" value="DUF2934"/>
    <property type="match status" value="1"/>
</dbReference>
<reference evidence="1 2" key="2">
    <citation type="submission" date="2020-03" db="EMBL/GenBank/DDBJ databases">
        <title>Devosia chinhatensis sp. nov., isolated from a hexachlorocyclohexane (HCH) dump site in India.</title>
        <authorList>
            <person name="Kumar M."/>
            <person name="Lal R."/>
        </authorList>
    </citation>
    <scope>NUCLEOTIDE SEQUENCE [LARGE SCALE GENOMIC DNA]</scope>
    <source>
        <strain evidence="1 2">H239</strain>
    </source>
</reference>
<organism evidence="1 2">
    <name type="scientific">Devosia aurantiaca</name>
    <dbReference type="NCBI Taxonomy" id="2714858"/>
    <lineage>
        <taxon>Bacteria</taxon>
        <taxon>Pseudomonadati</taxon>
        <taxon>Pseudomonadota</taxon>
        <taxon>Alphaproteobacteria</taxon>
        <taxon>Hyphomicrobiales</taxon>
        <taxon>Devosiaceae</taxon>
        <taxon>Devosia</taxon>
    </lineage>
</organism>
<dbReference type="RefSeq" id="WP_164534575.1">
    <property type="nucleotide sequence ID" value="NZ_JAALFG010000002.1"/>
</dbReference>
<sequence>MQKNTAVAEQIRQTAYFLWEQDGRPEGRAVEYWLRAKAMHQRRIAFDRWLAEGTPPDRWEENWREAGRTLDES</sequence>
<gene>
    <name evidence="1" type="ORF">G5575_12475</name>
</gene>
<reference evidence="1 2" key="1">
    <citation type="submission" date="2020-02" db="EMBL/GenBank/DDBJ databases">
        <authorList>
            <person name="Khan S.A."/>
            <person name="Jeon C.O."/>
            <person name="Chun B.H."/>
        </authorList>
    </citation>
    <scope>NUCLEOTIDE SEQUENCE [LARGE SCALE GENOMIC DNA]</scope>
    <source>
        <strain evidence="1 2">H239</strain>
    </source>
</reference>
<accession>A0A6M1SSL5</accession>
<keyword evidence="2" id="KW-1185">Reference proteome</keyword>
<dbReference type="EMBL" id="JAALFG010000002">
    <property type="protein sequence ID" value="NGP18362.1"/>
    <property type="molecule type" value="Genomic_DNA"/>
</dbReference>
<protein>
    <submittedName>
        <fullName evidence="1">DUF2934 domain-containing protein</fullName>
    </submittedName>
</protein>
<name>A0A6M1SSL5_9HYPH</name>
<dbReference type="AlphaFoldDB" id="A0A6M1SSL5"/>
<dbReference type="InterPro" id="IPR021327">
    <property type="entry name" value="DUF2934"/>
</dbReference>